<feature type="compositionally biased region" description="Low complexity" evidence="1">
    <location>
        <begin position="311"/>
        <end position="323"/>
    </location>
</feature>
<comment type="caution">
    <text evidence="2">The sequence shown here is derived from an EMBL/GenBank/DDBJ whole genome shotgun (WGS) entry which is preliminary data.</text>
</comment>
<dbReference type="Proteomes" id="UP001530315">
    <property type="component" value="Unassembled WGS sequence"/>
</dbReference>
<organism evidence="2 3">
    <name type="scientific">Stephanodiscus triporus</name>
    <dbReference type="NCBI Taxonomy" id="2934178"/>
    <lineage>
        <taxon>Eukaryota</taxon>
        <taxon>Sar</taxon>
        <taxon>Stramenopiles</taxon>
        <taxon>Ochrophyta</taxon>
        <taxon>Bacillariophyta</taxon>
        <taxon>Coscinodiscophyceae</taxon>
        <taxon>Thalassiosirophycidae</taxon>
        <taxon>Stephanodiscales</taxon>
        <taxon>Stephanodiscaceae</taxon>
        <taxon>Stephanodiscus</taxon>
    </lineage>
</organism>
<feature type="region of interest" description="Disordered" evidence="1">
    <location>
        <begin position="149"/>
        <end position="271"/>
    </location>
</feature>
<feature type="region of interest" description="Disordered" evidence="1">
    <location>
        <begin position="400"/>
        <end position="449"/>
    </location>
</feature>
<evidence type="ECO:0000256" key="1">
    <source>
        <dbReference type="SAM" id="MobiDB-lite"/>
    </source>
</evidence>
<name>A0ABD3NZV5_9STRA</name>
<reference evidence="2 3" key="1">
    <citation type="submission" date="2024-10" db="EMBL/GenBank/DDBJ databases">
        <title>Updated reference genomes for cyclostephanoid diatoms.</title>
        <authorList>
            <person name="Roberts W.R."/>
            <person name="Alverson A.J."/>
        </authorList>
    </citation>
    <scope>NUCLEOTIDE SEQUENCE [LARGE SCALE GENOMIC DNA]</scope>
    <source>
        <strain evidence="2 3">AJA276-08</strain>
    </source>
</reference>
<gene>
    <name evidence="2" type="ORF">ACHAW5_002437</name>
</gene>
<sequence length="449" mass="44500">MTGSGAGIDSNISGNMSKGQIGASSIARGGLPYGTSGGMMKGAMSRGIVDGGGSDRPAKTYAKSSLKGFAAAAAKAGPVGGGYLTDLSSNKENGSDGAMMNGNDISAAVGVGGKTSAAPTGVGGEVGSGKGGVLKGTTAAPVNEVKKGYFGKSSSPKLSGKSINNAPPFLSGGEERGGGMFKTTTGNGVGAEKSPAISMANIMKGWTREGGSDSQSTPSGSGSGDGYLPGLVQSKEVTSTSRNPSLSSPLLLVPKGSSPDQQPESPSSQTLINVSATVAEGVGGISKEEQLSQKLKWLQASASFIPQQLPPFQQQQQQQQPQQQPQPQPQQPIGQFVTLTRNTGRIGSATRLGSLASFGIANQGLNNRGGRGVPAGPGAAAVTSGLPPYEEIGINGPSAGGINTGRVESSTAGGGGEGGGGAGRPLSVTITDPRTGKKRTITVSNNIKP</sequence>
<proteinExistence type="predicted"/>
<keyword evidence="3" id="KW-1185">Reference proteome</keyword>
<feature type="compositionally biased region" description="Gly residues" evidence="1">
    <location>
        <begin position="412"/>
        <end position="423"/>
    </location>
</feature>
<feature type="compositionally biased region" description="Low complexity" evidence="1">
    <location>
        <begin position="151"/>
        <end position="162"/>
    </location>
</feature>
<dbReference type="AlphaFoldDB" id="A0ABD3NZV5"/>
<feature type="compositionally biased region" description="Low complexity" evidence="1">
    <location>
        <begin position="239"/>
        <end position="269"/>
    </location>
</feature>
<dbReference type="EMBL" id="JALLAZ020001085">
    <property type="protein sequence ID" value="KAL3781061.1"/>
    <property type="molecule type" value="Genomic_DNA"/>
</dbReference>
<evidence type="ECO:0000313" key="2">
    <source>
        <dbReference type="EMBL" id="KAL3781061.1"/>
    </source>
</evidence>
<accession>A0ABD3NZV5</accession>
<feature type="region of interest" description="Disordered" evidence="1">
    <location>
        <begin position="311"/>
        <end position="332"/>
    </location>
</feature>
<protein>
    <submittedName>
        <fullName evidence="2">Uncharacterized protein</fullName>
    </submittedName>
</protein>
<evidence type="ECO:0000313" key="3">
    <source>
        <dbReference type="Proteomes" id="UP001530315"/>
    </source>
</evidence>